<dbReference type="AlphaFoldDB" id="A0AAJ0MEB1"/>
<proteinExistence type="predicted"/>
<feature type="region of interest" description="Disordered" evidence="1">
    <location>
        <begin position="72"/>
        <end position="132"/>
    </location>
</feature>
<feature type="compositionally biased region" description="Basic residues" evidence="1">
    <location>
        <begin position="83"/>
        <end position="93"/>
    </location>
</feature>
<evidence type="ECO:0000313" key="2">
    <source>
        <dbReference type="EMBL" id="KAK3352989.1"/>
    </source>
</evidence>
<name>A0AAJ0MEB1_9PEZI</name>
<gene>
    <name evidence="2" type="ORF">B0T25DRAFT_543306</name>
</gene>
<dbReference type="Proteomes" id="UP001275084">
    <property type="component" value="Unassembled WGS sequence"/>
</dbReference>
<protein>
    <submittedName>
        <fullName evidence="2">Uncharacterized protein</fullName>
    </submittedName>
</protein>
<feature type="compositionally biased region" description="Basic and acidic residues" evidence="1">
    <location>
        <begin position="120"/>
        <end position="131"/>
    </location>
</feature>
<keyword evidence="3" id="KW-1185">Reference proteome</keyword>
<reference evidence="2" key="2">
    <citation type="submission" date="2023-06" db="EMBL/GenBank/DDBJ databases">
        <authorList>
            <consortium name="Lawrence Berkeley National Laboratory"/>
            <person name="Haridas S."/>
            <person name="Hensen N."/>
            <person name="Bonometti L."/>
            <person name="Westerberg I."/>
            <person name="Brannstrom I.O."/>
            <person name="Guillou S."/>
            <person name="Cros-Aarteil S."/>
            <person name="Calhoun S."/>
            <person name="Kuo A."/>
            <person name="Mondo S."/>
            <person name="Pangilinan J."/>
            <person name="Riley R."/>
            <person name="Labutti K."/>
            <person name="Andreopoulos B."/>
            <person name="Lipzen A."/>
            <person name="Chen C."/>
            <person name="Yanf M."/>
            <person name="Daum C."/>
            <person name="Ng V."/>
            <person name="Clum A."/>
            <person name="Steindorff A."/>
            <person name="Ohm R."/>
            <person name="Martin F."/>
            <person name="Silar P."/>
            <person name="Natvig D."/>
            <person name="Lalanne C."/>
            <person name="Gautier V."/>
            <person name="Ament-Velasquez S.L."/>
            <person name="Kruys A."/>
            <person name="Hutchinson M.I."/>
            <person name="Powell A.J."/>
            <person name="Barry K."/>
            <person name="Miller A.N."/>
            <person name="Grigoriev I.V."/>
            <person name="Debuchy R."/>
            <person name="Gladieux P."/>
            <person name="Thoren M.H."/>
            <person name="Johannesson H."/>
        </authorList>
    </citation>
    <scope>NUCLEOTIDE SEQUENCE</scope>
    <source>
        <strain evidence="2">CBS 955.72</strain>
    </source>
</reference>
<dbReference type="EMBL" id="JAUIQD010000004">
    <property type="protein sequence ID" value="KAK3352989.1"/>
    <property type="molecule type" value="Genomic_DNA"/>
</dbReference>
<evidence type="ECO:0000313" key="3">
    <source>
        <dbReference type="Proteomes" id="UP001275084"/>
    </source>
</evidence>
<accession>A0AAJ0MEB1</accession>
<organism evidence="2 3">
    <name type="scientific">Lasiosphaeria hispida</name>
    <dbReference type="NCBI Taxonomy" id="260671"/>
    <lineage>
        <taxon>Eukaryota</taxon>
        <taxon>Fungi</taxon>
        <taxon>Dikarya</taxon>
        <taxon>Ascomycota</taxon>
        <taxon>Pezizomycotina</taxon>
        <taxon>Sordariomycetes</taxon>
        <taxon>Sordariomycetidae</taxon>
        <taxon>Sordariales</taxon>
        <taxon>Lasiosphaeriaceae</taxon>
        <taxon>Lasiosphaeria</taxon>
    </lineage>
</organism>
<feature type="compositionally biased region" description="Basic and acidic residues" evidence="1">
    <location>
        <begin position="99"/>
        <end position="113"/>
    </location>
</feature>
<comment type="caution">
    <text evidence="2">The sequence shown here is derived from an EMBL/GenBank/DDBJ whole genome shotgun (WGS) entry which is preliminary data.</text>
</comment>
<sequence length="425" mass="47623">MLSRGLRLPQSLARQWQHQQQPWRAVAPMAVTAVTALAAPTATRSVTMKPRSLGNPAPAEEDELDEDPFAEMAGRIRDPFSVPKKRSTQRRTAGRQTHPHQEGEQKLTPKELKAAQQRAKRQERARKELARQGKPWVPKDVVAVDPATEALGPTVLVFSSACTALLESDFFRLARQGQHVDGWAAGMDKVLQVRSPTTREPQGQYFVFFDTRAAAEEYGCEIIARHNLTRNAHPQHDLFEPLPNPTKLPPSTDPTTTVKGYTLLPPSLSPSFTLYSRTEIQQALLAHRGARPRGYEDLWASLARDNNSNRVLVKLDGPLTTCDAVRTAIVADGYERNLLWCLREGRSGAVRPVGEPVAIKRSVFNEDEEAVGVSASDSEETGLKRFIVYFADAIEAKRFAREWHKRELLDARTERPMTVDATWLW</sequence>
<evidence type="ECO:0000256" key="1">
    <source>
        <dbReference type="SAM" id="MobiDB-lite"/>
    </source>
</evidence>
<reference evidence="2" key="1">
    <citation type="journal article" date="2023" name="Mol. Phylogenet. Evol.">
        <title>Genome-scale phylogeny and comparative genomics of the fungal order Sordariales.</title>
        <authorList>
            <person name="Hensen N."/>
            <person name="Bonometti L."/>
            <person name="Westerberg I."/>
            <person name="Brannstrom I.O."/>
            <person name="Guillou S."/>
            <person name="Cros-Aarteil S."/>
            <person name="Calhoun S."/>
            <person name="Haridas S."/>
            <person name="Kuo A."/>
            <person name="Mondo S."/>
            <person name="Pangilinan J."/>
            <person name="Riley R."/>
            <person name="LaButti K."/>
            <person name="Andreopoulos B."/>
            <person name="Lipzen A."/>
            <person name="Chen C."/>
            <person name="Yan M."/>
            <person name="Daum C."/>
            <person name="Ng V."/>
            <person name="Clum A."/>
            <person name="Steindorff A."/>
            <person name="Ohm R.A."/>
            <person name="Martin F."/>
            <person name="Silar P."/>
            <person name="Natvig D.O."/>
            <person name="Lalanne C."/>
            <person name="Gautier V."/>
            <person name="Ament-Velasquez S.L."/>
            <person name="Kruys A."/>
            <person name="Hutchinson M.I."/>
            <person name="Powell A.J."/>
            <person name="Barry K."/>
            <person name="Miller A.N."/>
            <person name="Grigoriev I.V."/>
            <person name="Debuchy R."/>
            <person name="Gladieux P."/>
            <person name="Hiltunen Thoren M."/>
            <person name="Johannesson H."/>
        </authorList>
    </citation>
    <scope>NUCLEOTIDE SEQUENCE</scope>
    <source>
        <strain evidence="2">CBS 955.72</strain>
    </source>
</reference>